<dbReference type="SUPFAM" id="SSF51735">
    <property type="entry name" value="NAD(P)-binding Rossmann-fold domains"/>
    <property type="match status" value="1"/>
</dbReference>
<evidence type="ECO:0000256" key="1">
    <source>
        <dbReference type="ARBA" id="ARBA00006484"/>
    </source>
</evidence>
<dbReference type="PANTHER" id="PTHR44279">
    <property type="entry name" value="HYDROXYSTEROID (11-BETA) DEHYDROGENASE 1-LIKE B-RELATED"/>
    <property type="match status" value="1"/>
</dbReference>
<feature type="transmembrane region" description="Helical" evidence="2">
    <location>
        <begin position="14"/>
        <end position="34"/>
    </location>
</feature>
<accession>A0A8K9XR46</accession>
<evidence type="ECO:0000256" key="2">
    <source>
        <dbReference type="SAM" id="Phobius"/>
    </source>
</evidence>
<name>A0A8K9XR46_ONCMY</name>
<sequence length="190" mass="21360">VCIGEQVAYHHAKMGSVCVGLFVYLCQFLCLYVYLCQFLCLYVCLCQFFSVCLSVCLQALCILCELTTFLSPLSSTGKITTPFVGPYAATKFAVNGFFGSMQHELAMQRSNVSLTNTTLVTGATWVFNRIRDLGYTNTAYPASDAALHIIKAGATHQKESFYPGYIYFACLCRDWFPFFRDIIIQNSYTY</sequence>
<reference evidence="3" key="2">
    <citation type="submission" date="2025-08" db="UniProtKB">
        <authorList>
            <consortium name="Ensembl"/>
        </authorList>
    </citation>
    <scope>IDENTIFICATION</scope>
</reference>
<dbReference type="Ensembl" id="ENSOMYT00000151039.1">
    <property type="protein sequence ID" value="ENSOMYP00000136716.1"/>
    <property type="gene ID" value="ENSOMYG00000075756.1"/>
</dbReference>
<feature type="transmembrane region" description="Helical" evidence="2">
    <location>
        <begin position="39"/>
        <end position="60"/>
    </location>
</feature>
<organism evidence="3 4">
    <name type="scientific">Oncorhynchus mykiss</name>
    <name type="common">Rainbow trout</name>
    <name type="synonym">Salmo gairdneri</name>
    <dbReference type="NCBI Taxonomy" id="8022"/>
    <lineage>
        <taxon>Eukaryota</taxon>
        <taxon>Metazoa</taxon>
        <taxon>Chordata</taxon>
        <taxon>Craniata</taxon>
        <taxon>Vertebrata</taxon>
        <taxon>Euteleostomi</taxon>
        <taxon>Actinopterygii</taxon>
        <taxon>Neopterygii</taxon>
        <taxon>Teleostei</taxon>
        <taxon>Protacanthopterygii</taxon>
        <taxon>Salmoniformes</taxon>
        <taxon>Salmonidae</taxon>
        <taxon>Salmoninae</taxon>
        <taxon>Oncorhynchus</taxon>
    </lineage>
</organism>
<keyword evidence="2" id="KW-0812">Transmembrane</keyword>
<dbReference type="InterPro" id="IPR020904">
    <property type="entry name" value="Sc_DH/Rdtase_CS"/>
</dbReference>
<comment type="similarity">
    <text evidence="1">Belongs to the short-chain dehydrogenases/reductases (SDR) family.</text>
</comment>
<evidence type="ECO:0000313" key="4">
    <source>
        <dbReference type="Proteomes" id="UP000694395"/>
    </source>
</evidence>
<dbReference type="Proteomes" id="UP000694395">
    <property type="component" value="Chromosome 8"/>
</dbReference>
<evidence type="ECO:0000313" key="3">
    <source>
        <dbReference type="Ensembl" id="ENSOMYP00000136716.1"/>
    </source>
</evidence>
<reference evidence="3" key="1">
    <citation type="submission" date="2020-07" db="EMBL/GenBank/DDBJ databases">
        <title>A long reads based de novo assembly of the rainbow trout Arlee double haploid line genome.</title>
        <authorList>
            <person name="Gao G."/>
            <person name="Palti Y."/>
        </authorList>
    </citation>
    <scope>NUCLEOTIDE SEQUENCE [LARGE SCALE GENOMIC DNA]</scope>
</reference>
<proteinExistence type="inferred from homology"/>
<dbReference type="PROSITE" id="PS00061">
    <property type="entry name" value="ADH_SHORT"/>
    <property type="match status" value="1"/>
</dbReference>
<dbReference type="PANTHER" id="PTHR44279:SF2">
    <property type="entry name" value="HYDROXYSTEROID (11-BETA) DEHYDROGENASE 1-LIKE B-RELATED"/>
    <property type="match status" value="1"/>
</dbReference>
<dbReference type="AlphaFoldDB" id="A0A8K9XR46"/>
<dbReference type="GO" id="GO:0016491">
    <property type="term" value="F:oxidoreductase activity"/>
    <property type="evidence" value="ECO:0007669"/>
    <property type="project" value="TreeGrafter"/>
</dbReference>
<keyword evidence="2" id="KW-1133">Transmembrane helix</keyword>
<keyword evidence="4" id="KW-1185">Reference proteome</keyword>
<dbReference type="Gene3D" id="3.40.50.720">
    <property type="entry name" value="NAD(P)-binding Rossmann-like Domain"/>
    <property type="match status" value="1"/>
</dbReference>
<dbReference type="GeneTree" id="ENSGT00940000162487"/>
<keyword evidence="2" id="KW-0472">Membrane</keyword>
<protein>
    <submittedName>
        <fullName evidence="3">Uncharacterized protein</fullName>
    </submittedName>
</protein>
<dbReference type="InterPro" id="IPR051253">
    <property type="entry name" value="11-beta-HSD"/>
</dbReference>
<dbReference type="InterPro" id="IPR036291">
    <property type="entry name" value="NAD(P)-bd_dom_sf"/>
</dbReference>
<reference evidence="3" key="3">
    <citation type="submission" date="2025-09" db="UniProtKB">
        <authorList>
            <consortium name="Ensembl"/>
        </authorList>
    </citation>
    <scope>IDENTIFICATION</scope>
</reference>